<feature type="domain" description="Pseudouridine synthase RsuA/RluA-like" evidence="2">
    <location>
        <begin position="76"/>
        <end position="130"/>
    </location>
</feature>
<sequence>MAEPFPPTKSQDAHAILQSDFRMPMLSTNQISRCPCYPPIRSQDAHTTVRGHVQGDVITIQAPIANNLDEGYQHMMCVPDEMSKNYDGIKPAKTEMQVVERGYYDDEPATKVLLTPHTGRRHQLRVHCSHIGHTIVGDYTYSLRKDTKPYRMMLHAYRLVIPIPDCHLDVVAPDTFLTEIDVKWKPTEKILSMTAIQ</sequence>
<dbReference type="CDD" id="cd02869">
    <property type="entry name" value="PseudoU_synth_RluA_like"/>
    <property type="match status" value="1"/>
</dbReference>
<dbReference type="Pfam" id="PF00849">
    <property type="entry name" value="PseudoU_synth_2"/>
    <property type="match status" value="1"/>
</dbReference>
<dbReference type="GeneID" id="102802435"/>
<organism evidence="3 4">
    <name type="scientific">Saccoglossus kowalevskii</name>
    <name type="common">Acorn worm</name>
    <dbReference type="NCBI Taxonomy" id="10224"/>
    <lineage>
        <taxon>Eukaryota</taxon>
        <taxon>Metazoa</taxon>
        <taxon>Hemichordata</taxon>
        <taxon>Enteropneusta</taxon>
        <taxon>Harrimaniidae</taxon>
        <taxon>Saccoglossus</taxon>
    </lineage>
</organism>
<evidence type="ECO:0000313" key="3">
    <source>
        <dbReference type="Proteomes" id="UP000694865"/>
    </source>
</evidence>
<proteinExistence type="inferred from homology"/>
<comment type="similarity">
    <text evidence="1">Belongs to the pseudouridine synthase RluA family.</text>
</comment>
<protein>
    <submittedName>
        <fullName evidence="4">RNA pseudouridylate synthase domain-containing protein 1-like</fullName>
    </submittedName>
</protein>
<dbReference type="PANTHER" id="PTHR21600">
    <property type="entry name" value="MITOCHONDRIAL RNA PSEUDOURIDINE SYNTHASE"/>
    <property type="match status" value="1"/>
</dbReference>
<reference evidence="4" key="1">
    <citation type="submission" date="2025-08" db="UniProtKB">
        <authorList>
            <consortium name="RefSeq"/>
        </authorList>
    </citation>
    <scope>IDENTIFICATION</scope>
    <source>
        <tissue evidence="4">Testes</tissue>
    </source>
</reference>
<dbReference type="Gene3D" id="3.30.2350.10">
    <property type="entry name" value="Pseudouridine synthase"/>
    <property type="match status" value="1"/>
</dbReference>
<evidence type="ECO:0000256" key="1">
    <source>
        <dbReference type="ARBA" id="ARBA00010876"/>
    </source>
</evidence>
<dbReference type="InterPro" id="IPR006145">
    <property type="entry name" value="PsdUridine_synth_RsuA/RluA"/>
</dbReference>
<dbReference type="PANTHER" id="PTHR21600:SF87">
    <property type="entry name" value="RNA PSEUDOURIDYLATE SYNTHASE DOMAIN-CONTAINING PROTEIN 1"/>
    <property type="match status" value="1"/>
</dbReference>
<keyword evidence="3" id="KW-1185">Reference proteome</keyword>
<dbReference type="RefSeq" id="XP_006820580.1">
    <property type="nucleotide sequence ID" value="XM_006820517.1"/>
</dbReference>
<accession>A0ABM0MKN9</accession>
<dbReference type="Proteomes" id="UP000694865">
    <property type="component" value="Unplaced"/>
</dbReference>
<dbReference type="InterPro" id="IPR050188">
    <property type="entry name" value="RluA_PseudoU_synthase"/>
</dbReference>
<gene>
    <name evidence="4" type="primary">LOC102802435</name>
</gene>
<evidence type="ECO:0000259" key="2">
    <source>
        <dbReference type="Pfam" id="PF00849"/>
    </source>
</evidence>
<dbReference type="InterPro" id="IPR020103">
    <property type="entry name" value="PsdUridine_synth_cat_dom_sf"/>
</dbReference>
<name>A0ABM0MKN9_SACKO</name>
<evidence type="ECO:0000313" key="4">
    <source>
        <dbReference type="RefSeq" id="XP_006820580.1"/>
    </source>
</evidence>
<dbReference type="SUPFAM" id="SSF55120">
    <property type="entry name" value="Pseudouridine synthase"/>
    <property type="match status" value="1"/>
</dbReference>